<protein>
    <submittedName>
        <fullName evidence="3">DUF1566 domain-containing protein</fullName>
    </submittedName>
</protein>
<dbReference type="InterPro" id="IPR011460">
    <property type="entry name" value="Lcl_C"/>
</dbReference>
<proteinExistence type="predicted"/>
<evidence type="ECO:0000256" key="1">
    <source>
        <dbReference type="SAM" id="SignalP"/>
    </source>
</evidence>
<feature type="signal peptide" evidence="1">
    <location>
        <begin position="1"/>
        <end position="32"/>
    </location>
</feature>
<evidence type="ECO:0000259" key="2">
    <source>
        <dbReference type="Pfam" id="PF07603"/>
    </source>
</evidence>
<evidence type="ECO:0000313" key="4">
    <source>
        <dbReference type="Proteomes" id="UP001371218"/>
    </source>
</evidence>
<dbReference type="Pfam" id="PF07603">
    <property type="entry name" value="Lcl_C"/>
    <property type="match status" value="2"/>
</dbReference>
<dbReference type="EMBL" id="JBBUTG010000005">
    <property type="protein sequence ID" value="MEK8031308.1"/>
    <property type="molecule type" value="Genomic_DNA"/>
</dbReference>
<evidence type="ECO:0000313" key="3">
    <source>
        <dbReference type="EMBL" id="MEK8031308.1"/>
    </source>
</evidence>
<dbReference type="Proteomes" id="UP001371218">
    <property type="component" value="Unassembled WGS sequence"/>
</dbReference>
<feature type="domain" description="Lcl C-terminal" evidence="2">
    <location>
        <begin position="265"/>
        <end position="384"/>
    </location>
</feature>
<feature type="domain" description="Lcl C-terminal" evidence="2">
    <location>
        <begin position="109"/>
        <end position="245"/>
    </location>
</feature>
<dbReference type="RefSeq" id="WP_341425685.1">
    <property type="nucleotide sequence ID" value="NZ_JBBUTG010000005.1"/>
</dbReference>
<keyword evidence="1" id="KW-0732">Signal</keyword>
<keyword evidence="4" id="KW-1185">Reference proteome</keyword>
<organism evidence="3 4">
    <name type="scientific">Ideonella lacteola</name>
    <dbReference type="NCBI Taxonomy" id="2984193"/>
    <lineage>
        <taxon>Bacteria</taxon>
        <taxon>Pseudomonadati</taxon>
        <taxon>Pseudomonadota</taxon>
        <taxon>Betaproteobacteria</taxon>
        <taxon>Burkholderiales</taxon>
        <taxon>Sphaerotilaceae</taxon>
        <taxon>Ideonella</taxon>
    </lineage>
</organism>
<comment type="caution">
    <text evidence="3">The sequence shown here is derived from an EMBL/GenBank/DDBJ whole genome shotgun (WGS) entry which is preliminary data.</text>
</comment>
<sequence>MSRSTFSAHRLTAYTPWALAFAAALGAAPSWALSLNDSGLTQCQDASGEFTQVCQGSGQDAEFGRDTSAVDSDGAAGFRFTKVCHSGERAGHGNCPKDPALGADVNQWGCTRDEVTGILWEIKTDDGGLRDWHHSYTHKKVEPGGDGGRFDADTFVKAVNAEGLCGHHDWQLPTPTALQSLVHYGIGPREGVPTIDATYFPNTYYGANWSRTYAADGDSRSWFVHFDTNYVGRSDNTIYKRIRLARGDNHDAKPARYEVSADGQEVKDLRSGLIWRRCVEGQAWDGEHCTGTPATYTWRQALALGDGQAAGWRLPNAKELAWLADRTRVSPALDTAVFPDAPSGKHWTSTAILSTPTHAWHVEFDIGEVYRTTQKAALYARLVR</sequence>
<reference evidence="3 4" key="1">
    <citation type="submission" date="2024-04" db="EMBL/GenBank/DDBJ databases">
        <title>Novel species of the genus Ideonella isolated from streams.</title>
        <authorList>
            <person name="Lu H."/>
        </authorList>
    </citation>
    <scope>NUCLEOTIDE SEQUENCE [LARGE SCALE GENOMIC DNA]</scope>
    <source>
        <strain evidence="3 4">DXS29W</strain>
    </source>
</reference>
<dbReference type="PANTHER" id="PTHR35812:SF1">
    <property type="entry name" value="LIPOPROTEIN"/>
    <property type="match status" value="1"/>
</dbReference>
<gene>
    <name evidence="3" type="ORF">AACH06_10810</name>
</gene>
<accession>A0ABU9BPC4</accession>
<dbReference type="PANTHER" id="PTHR35812">
    <property type="entry name" value="LIPOPROTEIN"/>
    <property type="match status" value="1"/>
</dbReference>
<feature type="chain" id="PRO_5045491822" evidence="1">
    <location>
        <begin position="33"/>
        <end position="384"/>
    </location>
</feature>
<name>A0ABU9BPC4_9BURK</name>